<dbReference type="InterPro" id="IPR012617">
    <property type="entry name" value="AATF_C"/>
</dbReference>
<feature type="compositionally biased region" description="Polar residues" evidence="1">
    <location>
        <begin position="29"/>
        <end position="38"/>
    </location>
</feature>
<proteinExistence type="predicted"/>
<dbReference type="InterPro" id="IPR039223">
    <property type="entry name" value="AATF/Bfr2"/>
</dbReference>
<evidence type="ECO:0000256" key="1">
    <source>
        <dbReference type="SAM" id="MobiDB-lite"/>
    </source>
</evidence>
<accession>A0A7S2KFP0</accession>
<dbReference type="PANTHER" id="PTHR15565">
    <property type="entry name" value="AATF PROTEIN APOPTOSIS ANTAGONIZING TRANSCRIPTION FACTOR"/>
    <property type="match status" value="1"/>
</dbReference>
<name>A0A7S2KFP0_9STRA</name>
<sequence>MGKRSALFDKLAEIDSSDLKAAKRRRNNQDASIAQSHAAKSQLEQSNALVEARILLQRAVAAVQSIPSSSSSSSLLKIKQADDVVTKLVEARSTLMRSSADDNNDMDAKLQSQYERCRSMWKKVLDKRQEDLNLASGKTTSKKFQVIDQGIWGQVEATVAHEKLRRRVLSEEEEEEEGKNDRYNFDDSKIYQQMLKDFIANGASTTSATSKEEAEKMQSKLNGKKSKKKKVVDRRASKDRRLKYTVNEKLENFTFPIARPVPLIDEDDWFKSLFGGAWRNQQKVIKQKLRI</sequence>
<dbReference type="AlphaFoldDB" id="A0A7S2KFP0"/>
<dbReference type="GO" id="GO:0005730">
    <property type="term" value="C:nucleolus"/>
    <property type="evidence" value="ECO:0007669"/>
    <property type="project" value="TreeGrafter"/>
</dbReference>
<dbReference type="Pfam" id="PF08164">
    <property type="entry name" value="TRAUB"/>
    <property type="match status" value="1"/>
</dbReference>
<dbReference type="EMBL" id="HBGY01013107">
    <property type="protein sequence ID" value="CAD9574138.1"/>
    <property type="molecule type" value="Transcribed_RNA"/>
</dbReference>
<reference evidence="3" key="1">
    <citation type="submission" date="2021-01" db="EMBL/GenBank/DDBJ databases">
        <authorList>
            <person name="Corre E."/>
            <person name="Pelletier E."/>
            <person name="Niang G."/>
            <person name="Scheremetjew M."/>
            <person name="Finn R."/>
            <person name="Kale V."/>
            <person name="Holt S."/>
            <person name="Cochrane G."/>
            <person name="Meng A."/>
            <person name="Brown T."/>
            <person name="Cohen L."/>
        </authorList>
    </citation>
    <scope>NUCLEOTIDE SEQUENCE</scope>
    <source>
        <strain evidence="3">B650</strain>
    </source>
</reference>
<feature type="domain" description="Apoptosis-antagonizing transcription factor C-terminal" evidence="2">
    <location>
        <begin position="191"/>
        <end position="274"/>
    </location>
</feature>
<evidence type="ECO:0000313" key="3">
    <source>
        <dbReference type="EMBL" id="CAD9574138.1"/>
    </source>
</evidence>
<dbReference type="PANTHER" id="PTHR15565:SF0">
    <property type="entry name" value="PROTEIN AATF"/>
    <property type="match status" value="1"/>
</dbReference>
<gene>
    <name evidence="3" type="ORF">LDAN0321_LOCUS8401</name>
</gene>
<organism evidence="3">
    <name type="scientific">Leptocylindrus danicus</name>
    <dbReference type="NCBI Taxonomy" id="163516"/>
    <lineage>
        <taxon>Eukaryota</taxon>
        <taxon>Sar</taxon>
        <taxon>Stramenopiles</taxon>
        <taxon>Ochrophyta</taxon>
        <taxon>Bacillariophyta</taxon>
        <taxon>Coscinodiscophyceae</taxon>
        <taxon>Chaetocerotophycidae</taxon>
        <taxon>Leptocylindrales</taxon>
        <taxon>Leptocylindraceae</taxon>
        <taxon>Leptocylindrus</taxon>
    </lineage>
</organism>
<protein>
    <recommendedName>
        <fullName evidence="2">Apoptosis-antagonizing transcription factor C-terminal domain-containing protein</fullName>
    </recommendedName>
</protein>
<feature type="region of interest" description="Disordered" evidence="1">
    <location>
        <begin position="18"/>
        <end position="38"/>
    </location>
</feature>
<evidence type="ECO:0000259" key="2">
    <source>
        <dbReference type="Pfam" id="PF08164"/>
    </source>
</evidence>